<dbReference type="Proteomes" id="UP000256269">
    <property type="component" value="Unassembled WGS sequence"/>
</dbReference>
<organism evidence="1 2">
    <name type="scientific">Kutzneria buriramensis</name>
    <dbReference type="NCBI Taxonomy" id="1045776"/>
    <lineage>
        <taxon>Bacteria</taxon>
        <taxon>Bacillati</taxon>
        <taxon>Actinomycetota</taxon>
        <taxon>Actinomycetes</taxon>
        <taxon>Pseudonocardiales</taxon>
        <taxon>Pseudonocardiaceae</taxon>
        <taxon>Kutzneria</taxon>
    </lineage>
</organism>
<evidence type="ECO:0000313" key="1">
    <source>
        <dbReference type="EMBL" id="REH31099.1"/>
    </source>
</evidence>
<keyword evidence="2" id="KW-1185">Reference proteome</keyword>
<dbReference type="RefSeq" id="WP_147328902.1">
    <property type="nucleotide sequence ID" value="NZ_CP144376.1"/>
</dbReference>
<dbReference type="EMBL" id="QUNO01000022">
    <property type="protein sequence ID" value="REH31099.1"/>
    <property type="molecule type" value="Genomic_DNA"/>
</dbReference>
<gene>
    <name evidence="1" type="ORF">BCF44_122122</name>
</gene>
<reference evidence="1 2" key="1">
    <citation type="submission" date="2018-08" db="EMBL/GenBank/DDBJ databases">
        <title>Genomic Encyclopedia of Archaeal and Bacterial Type Strains, Phase II (KMG-II): from individual species to whole genera.</title>
        <authorList>
            <person name="Goeker M."/>
        </authorList>
    </citation>
    <scope>NUCLEOTIDE SEQUENCE [LARGE SCALE GENOMIC DNA]</scope>
    <source>
        <strain evidence="1 2">DSM 45791</strain>
    </source>
</reference>
<protein>
    <submittedName>
        <fullName evidence="1">Uncharacterized protein</fullName>
    </submittedName>
</protein>
<sequence>MSELTCAPTVVGVVRWPLVDKDQAAAVHASLTDLTRCIDVITVTAVVHLGRRDELVTRLAAALRAVARVAADLGLGFCLPAAVPPVERVQDALRELGTELSAVRCAVRCQIDSDMVTLPVTGTRLDATAQWIVAVAAYCQVMPSVLAAASAEPSSPVVALSQGGYCPPTVS</sequence>
<comment type="caution">
    <text evidence="1">The sequence shown here is derived from an EMBL/GenBank/DDBJ whole genome shotgun (WGS) entry which is preliminary data.</text>
</comment>
<evidence type="ECO:0000313" key="2">
    <source>
        <dbReference type="Proteomes" id="UP000256269"/>
    </source>
</evidence>
<name>A0A3E0GW54_9PSEU</name>
<accession>A0A3E0GW54</accession>
<dbReference type="AlphaFoldDB" id="A0A3E0GW54"/>
<proteinExistence type="predicted"/>